<gene>
    <name evidence="2" type="ORF">RJ639_001899</name>
</gene>
<protein>
    <submittedName>
        <fullName evidence="2">Uncharacterized protein</fullName>
    </submittedName>
</protein>
<dbReference type="GO" id="GO:0020037">
    <property type="term" value="F:heme binding"/>
    <property type="evidence" value="ECO:0007669"/>
    <property type="project" value="InterPro"/>
</dbReference>
<reference evidence="2" key="1">
    <citation type="submission" date="2022-12" db="EMBL/GenBank/DDBJ databases">
        <title>Draft genome assemblies for two species of Escallonia (Escalloniales).</title>
        <authorList>
            <person name="Chanderbali A."/>
            <person name="Dervinis C."/>
            <person name="Anghel I."/>
            <person name="Soltis D."/>
            <person name="Soltis P."/>
            <person name="Zapata F."/>
        </authorList>
    </citation>
    <scope>NUCLEOTIDE SEQUENCE</scope>
    <source>
        <strain evidence="2">UCBG64.0493</strain>
        <tissue evidence="2">Leaf</tissue>
    </source>
</reference>
<dbReference type="Gene3D" id="2.40.180.10">
    <property type="entry name" value="Catalase core domain"/>
    <property type="match status" value="1"/>
</dbReference>
<dbReference type="AlphaFoldDB" id="A0AA88XD40"/>
<name>A0AA88XD40_9ASTE</name>
<feature type="transmembrane region" description="Helical" evidence="1">
    <location>
        <begin position="170"/>
        <end position="194"/>
    </location>
</feature>
<dbReference type="SUPFAM" id="SSF56634">
    <property type="entry name" value="Heme-dependent catalase-like"/>
    <property type="match status" value="1"/>
</dbReference>
<dbReference type="Proteomes" id="UP001188597">
    <property type="component" value="Unassembled WGS sequence"/>
</dbReference>
<dbReference type="InterPro" id="IPR020835">
    <property type="entry name" value="Catalase_sf"/>
</dbReference>
<dbReference type="SUPFAM" id="SSF51161">
    <property type="entry name" value="Trimeric LpxA-like enzymes"/>
    <property type="match status" value="1"/>
</dbReference>
<evidence type="ECO:0000313" key="3">
    <source>
        <dbReference type="Proteomes" id="UP001188597"/>
    </source>
</evidence>
<keyword evidence="3" id="KW-1185">Reference proteome</keyword>
<dbReference type="InterPro" id="IPR011004">
    <property type="entry name" value="Trimer_LpxA-like_sf"/>
</dbReference>
<keyword evidence="1" id="KW-1133">Transmembrane helix</keyword>
<dbReference type="EMBL" id="JAVXUP010000022">
    <property type="protein sequence ID" value="KAK3042304.1"/>
    <property type="molecule type" value="Genomic_DNA"/>
</dbReference>
<dbReference type="PANTHER" id="PTHR42841">
    <property type="entry name" value="AMINE OXIDASE"/>
    <property type="match status" value="1"/>
</dbReference>
<accession>A0AA88XD40</accession>
<keyword evidence="1" id="KW-0812">Transmembrane</keyword>
<comment type="caution">
    <text evidence="2">The sequence shown here is derived from an EMBL/GenBank/DDBJ whole genome shotgun (WGS) entry which is preliminary data.</text>
</comment>
<feature type="transmembrane region" description="Helical" evidence="1">
    <location>
        <begin position="240"/>
        <end position="266"/>
    </location>
</feature>
<evidence type="ECO:0000313" key="2">
    <source>
        <dbReference type="EMBL" id="KAK3042304.1"/>
    </source>
</evidence>
<feature type="transmembrane region" description="Helical" evidence="1">
    <location>
        <begin position="206"/>
        <end position="228"/>
    </location>
</feature>
<proteinExistence type="predicted"/>
<evidence type="ECO:0000256" key="1">
    <source>
        <dbReference type="SAM" id="Phobius"/>
    </source>
</evidence>
<sequence>MAIGYYKHVFGKLVSCEKSWIVSVIARESSSQEISCFGTYNKEDMLSGGGKFYKGEEEDRVEKHTILNPAMKSGYVKEKQGRIYDLGGQVLAGNSAPTIFHLSKEIGAQTEELDTHKFAILDSSTGKYNDMKVVDDYISVLIRKAKPDPSNNENMRKKIILNTNENYESLYQLLGIYLVGFVSSLSAATAYAICLWAVQEPTSLQCFGFFCIFGAFHWLPFRIAAYAAMFSSVTSSLIKFAISVSMAYFAHGLILSFLTCTLDLLLSRILEASKSHFVLWFCRRIIIACHLKFSKLLSGTEAFCMYLRPVGGKNWPALRVVRGKIEVQHNSVIGSQSLILPASVIENDVILGALSVAPTNSVLRSGGVFVGCQTPVMVKNSMHILDDRIEEMDTKYKKVANLAATTLKVKSRYFHRIGAAGKGLLTLYANIPGFPDHKIFYPGKNYPVVIWHSNCLSSNDDARLDPRGAALRILSDEGESGTPLLDLTLKTGKAFHARTIGNFATWLVCGAAARQEHVKHAPHVREAMWVL</sequence>
<keyword evidence="1" id="KW-0472">Membrane</keyword>
<organism evidence="2 3">
    <name type="scientific">Escallonia herrerae</name>
    <dbReference type="NCBI Taxonomy" id="1293975"/>
    <lineage>
        <taxon>Eukaryota</taxon>
        <taxon>Viridiplantae</taxon>
        <taxon>Streptophyta</taxon>
        <taxon>Embryophyta</taxon>
        <taxon>Tracheophyta</taxon>
        <taxon>Spermatophyta</taxon>
        <taxon>Magnoliopsida</taxon>
        <taxon>eudicotyledons</taxon>
        <taxon>Gunneridae</taxon>
        <taxon>Pentapetalae</taxon>
        <taxon>asterids</taxon>
        <taxon>campanulids</taxon>
        <taxon>Escalloniales</taxon>
        <taxon>Escalloniaceae</taxon>
        <taxon>Escallonia</taxon>
    </lineage>
</organism>